<protein>
    <submittedName>
        <fullName evidence="2">Uncharacterized protein</fullName>
    </submittedName>
</protein>
<feature type="chain" id="PRO_5008608566" evidence="1">
    <location>
        <begin position="20"/>
        <end position="168"/>
    </location>
</feature>
<proteinExistence type="predicted"/>
<name>A0A1B8GH22_9PEZI</name>
<evidence type="ECO:0000256" key="1">
    <source>
        <dbReference type="SAM" id="SignalP"/>
    </source>
</evidence>
<dbReference type="EMBL" id="KV460238">
    <property type="protein sequence ID" value="OBT95139.1"/>
    <property type="molecule type" value="Genomic_DNA"/>
</dbReference>
<evidence type="ECO:0000313" key="2">
    <source>
        <dbReference type="EMBL" id="OBT95139.1"/>
    </source>
</evidence>
<organism evidence="2 3">
    <name type="scientific">Pseudogymnoascus verrucosus</name>
    <dbReference type="NCBI Taxonomy" id="342668"/>
    <lineage>
        <taxon>Eukaryota</taxon>
        <taxon>Fungi</taxon>
        <taxon>Dikarya</taxon>
        <taxon>Ascomycota</taxon>
        <taxon>Pezizomycotina</taxon>
        <taxon>Leotiomycetes</taxon>
        <taxon>Thelebolales</taxon>
        <taxon>Thelebolaceae</taxon>
        <taxon>Pseudogymnoascus</taxon>
    </lineage>
</organism>
<keyword evidence="3" id="KW-1185">Reference proteome</keyword>
<dbReference type="Proteomes" id="UP000091956">
    <property type="component" value="Unassembled WGS sequence"/>
</dbReference>
<gene>
    <name evidence="2" type="ORF">VE01_07420</name>
</gene>
<dbReference type="AlphaFoldDB" id="A0A1B8GH22"/>
<dbReference type="OrthoDB" id="3432080at2759"/>
<keyword evidence="1" id="KW-0732">Signal</keyword>
<sequence>MKASSVGAVLLGLIAPSFAAPAVINARAAPFNIIVTDPNVQTLRPVFLLCNGATTSDDFIKATYALSSDGTLTCTQPINAGPGVPPPVGFADELGGRLAAYYGTGGITTAFSVGKDNQLSFKNEKIGAAKWIARPSGVDGTVFGYFGGPTTQDYVVVTLAASFIASTE</sequence>
<dbReference type="GeneID" id="28840806"/>
<evidence type="ECO:0000313" key="3">
    <source>
        <dbReference type="Proteomes" id="UP000091956"/>
    </source>
</evidence>
<reference evidence="2 3" key="1">
    <citation type="submission" date="2016-03" db="EMBL/GenBank/DDBJ databases">
        <title>Comparative genomics of Pseudogymnoascus destructans, the fungus causing white-nose syndrome of bats.</title>
        <authorList>
            <person name="Palmer J.M."/>
            <person name="Drees K.P."/>
            <person name="Foster J.T."/>
            <person name="Lindner D.L."/>
        </authorList>
    </citation>
    <scope>NUCLEOTIDE SEQUENCE [LARGE SCALE GENOMIC DNA]</scope>
    <source>
        <strain evidence="2 3">UAMH 10579</strain>
    </source>
</reference>
<dbReference type="RefSeq" id="XP_018128872.1">
    <property type="nucleotide sequence ID" value="XM_018276855.2"/>
</dbReference>
<reference evidence="3" key="2">
    <citation type="journal article" date="2018" name="Nat. Commun.">
        <title>Extreme sensitivity to ultraviolet light in the fungal pathogen causing white-nose syndrome of bats.</title>
        <authorList>
            <person name="Palmer J.M."/>
            <person name="Drees K.P."/>
            <person name="Foster J.T."/>
            <person name="Lindner D.L."/>
        </authorList>
    </citation>
    <scope>NUCLEOTIDE SEQUENCE [LARGE SCALE GENOMIC DNA]</scope>
    <source>
        <strain evidence="3">UAMH 10579</strain>
    </source>
</reference>
<accession>A0A1B8GH22</accession>
<feature type="signal peptide" evidence="1">
    <location>
        <begin position="1"/>
        <end position="19"/>
    </location>
</feature>